<accession>A0A6N6RII5</accession>
<dbReference type="InterPro" id="IPR012795">
    <property type="entry name" value="tRNA_Ile_lys_synt_N"/>
</dbReference>
<evidence type="ECO:0000256" key="6">
    <source>
        <dbReference type="ARBA" id="ARBA00022840"/>
    </source>
</evidence>
<comment type="similarity">
    <text evidence="8">Belongs to the tRNA(Ile)-lysidine synthase family.</text>
</comment>
<dbReference type="GO" id="GO:0005737">
    <property type="term" value="C:cytoplasm"/>
    <property type="evidence" value="ECO:0007669"/>
    <property type="project" value="UniProtKB-SubCell"/>
</dbReference>
<keyword evidence="3 8" id="KW-0436">Ligase</keyword>
<dbReference type="SUPFAM" id="SSF56037">
    <property type="entry name" value="PheT/TilS domain"/>
    <property type="match status" value="1"/>
</dbReference>
<dbReference type="SMART" id="SM00977">
    <property type="entry name" value="TilS_C"/>
    <property type="match status" value="1"/>
</dbReference>
<evidence type="ECO:0000313" key="10">
    <source>
        <dbReference type="EMBL" id="KAB2810234.1"/>
    </source>
</evidence>
<dbReference type="NCBIfam" id="TIGR02432">
    <property type="entry name" value="lysidine_TilS_N"/>
    <property type="match status" value="1"/>
</dbReference>
<name>A0A6N6RII5_9FLAO</name>
<dbReference type="SUPFAM" id="SSF52402">
    <property type="entry name" value="Adenine nucleotide alpha hydrolases-like"/>
    <property type="match status" value="1"/>
</dbReference>
<evidence type="ECO:0000259" key="9">
    <source>
        <dbReference type="PROSITE" id="PS50206"/>
    </source>
</evidence>
<dbReference type="CDD" id="cd01992">
    <property type="entry name" value="TilS_N"/>
    <property type="match status" value="1"/>
</dbReference>
<evidence type="ECO:0000256" key="3">
    <source>
        <dbReference type="ARBA" id="ARBA00022598"/>
    </source>
</evidence>
<keyword evidence="11" id="KW-1185">Reference proteome</keyword>
<dbReference type="InterPro" id="IPR011063">
    <property type="entry name" value="TilS/TtcA_N"/>
</dbReference>
<dbReference type="GO" id="GO:0006400">
    <property type="term" value="P:tRNA modification"/>
    <property type="evidence" value="ECO:0007669"/>
    <property type="project" value="UniProtKB-UniRule"/>
</dbReference>
<dbReference type="PANTHER" id="PTHR43033:SF1">
    <property type="entry name" value="TRNA(ILE)-LYSIDINE SYNTHASE-RELATED"/>
    <property type="match status" value="1"/>
</dbReference>
<dbReference type="GO" id="GO:0032267">
    <property type="term" value="F:tRNA(Ile)-lysidine synthase activity"/>
    <property type="evidence" value="ECO:0007669"/>
    <property type="project" value="UniProtKB-EC"/>
</dbReference>
<comment type="subcellular location">
    <subcellularLocation>
        <location evidence="1 8">Cytoplasm</location>
    </subcellularLocation>
</comment>
<evidence type="ECO:0000256" key="5">
    <source>
        <dbReference type="ARBA" id="ARBA00022741"/>
    </source>
</evidence>
<evidence type="ECO:0000313" key="11">
    <source>
        <dbReference type="Proteomes" id="UP000468650"/>
    </source>
</evidence>
<feature type="binding site" evidence="8">
    <location>
        <begin position="27"/>
        <end position="32"/>
    </location>
    <ligand>
        <name>ATP</name>
        <dbReference type="ChEBI" id="CHEBI:30616"/>
    </ligand>
</feature>
<dbReference type="HAMAP" id="MF_01161">
    <property type="entry name" value="tRNA_Ile_lys_synt"/>
    <property type="match status" value="1"/>
</dbReference>
<dbReference type="OrthoDB" id="9807403at2"/>
<dbReference type="Gene3D" id="3.40.50.620">
    <property type="entry name" value="HUPs"/>
    <property type="match status" value="1"/>
</dbReference>
<comment type="function">
    <text evidence="8">Ligates lysine onto the cytidine present at position 34 of the AUA codon-specific tRNA(Ile) that contains the anticodon CAU, in an ATP-dependent manner. Cytidine is converted to lysidine, thus changing the amino acid specificity of the tRNA from methionine to isoleucine.</text>
</comment>
<dbReference type="EMBL" id="WBVO01000004">
    <property type="protein sequence ID" value="KAB2810234.1"/>
    <property type="molecule type" value="Genomic_DNA"/>
</dbReference>
<comment type="domain">
    <text evidence="8">The N-terminal region contains the highly conserved SGGXDS motif, predicted to be a P-loop motif involved in ATP binding.</text>
</comment>
<keyword evidence="2 8" id="KW-0963">Cytoplasm</keyword>
<dbReference type="PANTHER" id="PTHR43033">
    <property type="entry name" value="TRNA(ILE)-LYSIDINE SYNTHASE-RELATED"/>
    <property type="match status" value="1"/>
</dbReference>
<dbReference type="AlphaFoldDB" id="A0A6N6RII5"/>
<dbReference type="InterPro" id="IPR014729">
    <property type="entry name" value="Rossmann-like_a/b/a_fold"/>
</dbReference>
<organism evidence="10 11">
    <name type="scientific">Phaeocystidibacter luteus</name>
    <dbReference type="NCBI Taxonomy" id="911197"/>
    <lineage>
        <taxon>Bacteria</taxon>
        <taxon>Pseudomonadati</taxon>
        <taxon>Bacteroidota</taxon>
        <taxon>Flavobacteriia</taxon>
        <taxon>Flavobacteriales</taxon>
        <taxon>Phaeocystidibacteraceae</taxon>
        <taxon>Phaeocystidibacter</taxon>
    </lineage>
</organism>
<dbReference type="PROSITE" id="PS50206">
    <property type="entry name" value="RHODANESE_3"/>
    <property type="match status" value="1"/>
</dbReference>
<evidence type="ECO:0000256" key="8">
    <source>
        <dbReference type="HAMAP-Rule" id="MF_01161"/>
    </source>
</evidence>
<protein>
    <recommendedName>
        <fullName evidence="8">tRNA(Ile)-lysidine synthase</fullName>
        <ecNumber evidence="8">6.3.4.19</ecNumber>
    </recommendedName>
    <alternativeName>
        <fullName evidence="8">tRNA(Ile)-2-lysyl-cytidine synthase</fullName>
    </alternativeName>
    <alternativeName>
        <fullName evidence="8">tRNA(Ile)-lysidine synthetase</fullName>
    </alternativeName>
</protein>
<dbReference type="GO" id="GO:0005524">
    <property type="term" value="F:ATP binding"/>
    <property type="evidence" value="ECO:0007669"/>
    <property type="project" value="UniProtKB-UniRule"/>
</dbReference>
<evidence type="ECO:0000256" key="2">
    <source>
        <dbReference type="ARBA" id="ARBA00022490"/>
    </source>
</evidence>
<reference evidence="10 11" key="1">
    <citation type="submission" date="2019-09" db="EMBL/GenBank/DDBJ databases">
        <title>Genomes of family Cryomorphaceae.</title>
        <authorList>
            <person name="Bowman J.P."/>
        </authorList>
    </citation>
    <scope>NUCLEOTIDE SEQUENCE [LARGE SCALE GENOMIC DNA]</scope>
    <source>
        <strain evidence="10 11">LMG 25704</strain>
    </source>
</reference>
<sequence>MTLETSVQKFLEGQGVQQDDGIVIGCSGGVDSMVLASVLYKLGYRIGLYHMNAGLRGEEADKDEELVDNWANGMGVAFKAGHYKIGKGKRKSTQMRARTQRYKDFGLARQEWGMKWIATAHHRQDRLETTILNFLRGSGIQGLTSLRHRRDNILRPLLDFDKTALYNYATENAVPWREDASNKELGYARNRVRHKVIPAMEEVGDRGLEGAHRTISLLQEATDFLDEKLSEAVEDLVFWDGKQLLIEKDKLIDNPHAGILLHYILSPYGQFDKQAILQALSGQAGKRFATDEYELIIDREHLIVHRPQEPEQKQYKLVKGPQIFKKPFPMITDVMPREELGEIPMDRNVLCVDADKLEFPLVMRVWKKGDRFQPFGMKGMKKVSDYLTDEKVPLHEKDHVFVLCSGDSMVWVVGFRPDERFKVDENTKMIYLAELNDSLT</sequence>
<gene>
    <name evidence="8 10" type="primary">tilS</name>
    <name evidence="10" type="ORF">F8C67_06530</name>
</gene>
<dbReference type="EC" id="6.3.4.19" evidence="8"/>
<dbReference type="Proteomes" id="UP000468650">
    <property type="component" value="Unassembled WGS sequence"/>
</dbReference>
<comment type="catalytic activity">
    <reaction evidence="7 8">
        <text>cytidine(34) in tRNA(Ile2) + L-lysine + ATP = lysidine(34) in tRNA(Ile2) + AMP + diphosphate + H(+)</text>
        <dbReference type="Rhea" id="RHEA:43744"/>
        <dbReference type="Rhea" id="RHEA-COMP:10625"/>
        <dbReference type="Rhea" id="RHEA-COMP:10670"/>
        <dbReference type="ChEBI" id="CHEBI:15378"/>
        <dbReference type="ChEBI" id="CHEBI:30616"/>
        <dbReference type="ChEBI" id="CHEBI:32551"/>
        <dbReference type="ChEBI" id="CHEBI:33019"/>
        <dbReference type="ChEBI" id="CHEBI:82748"/>
        <dbReference type="ChEBI" id="CHEBI:83665"/>
        <dbReference type="ChEBI" id="CHEBI:456215"/>
        <dbReference type="EC" id="6.3.4.19"/>
    </reaction>
</comment>
<dbReference type="RefSeq" id="WP_151667023.1">
    <property type="nucleotide sequence ID" value="NZ_WBVO01000004.1"/>
</dbReference>
<dbReference type="InterPro" id="IPR001763">
    <property type="entry name" value="Rhodanese-like_dom"/>
</dbReference>
<keyword evidence="4 8" id="KW-0819">tRNA processing</keyword>
<proteinExistence type="inferred from homology"/>
<evidence type="ECO:0000256" key="1">
    <source>
        <dbReference type="ARBA" id="ARBA00004496"/>
    </source>
</evidence>
<dbReference type="NCBIfam" id="TIGR02433">
    <property type="entry name" value="lysidine_TilS_C"/>
    <property type="match status" value="1"/>
</dbReference>
<comment type="caution">
    <text evidence="10">The sequence shown here is derived from an EMBL/GenBank/DDBJ whole genome shotgun (WGS) entry which is preliminary data.</text>
</comment>
<evidence type="ECO:0000256" key="7">
    <source>
        <dbReference type="ARBA" id="ARBA00048539"/>
    </source>
</evidence>
<dbReference type="InterPro" id="IPR012796">
    <property type="entry name" value="Lysidine-tRNA-synth_C"/>
</dbReference>
<feature type="domain" description="Rhodanese" evidence="9">
    <location>
        <begin position="4"/>
        <end position="59"/>
    </location>
</feature>
<dbReference type="InterPro" id="IPR012094">
    <property type="entry name" value="tRNA_Ile_lys_synt"/>
</dbReference>
<evidence type="ECO:0000256" key="4">
    <source>
        <dbReference type="ARBA" id="ARBA00022694"/>
    </source>
</evidence>
<dbReference type="Pfam" id="PF11734">
    <property type="entry name" value="TilS_C"/>
    <property type="match status" value="1"/>
</dbReference>
<keyword evidence="6 8" id="KW-0067">ATP-binding</keyword>
<keyword evidence="5 8" id="KW-0547">Nucleotide-binding</keyword>
<dbReference type="Pfam" id="PF01171">
    <property type="entry name" value="ATP_bind_3"/>
    <property type="match status" value="1"/>
</dbReference>